<keyword evidence="1" id="KW-0472">Membrane</keyword>
<sequence length="39" mass="4548">MILLDPTNSFEQSQPSLTILIKIIYYLLYLFDNQAKATK</sequence>
<dbReference type="Proteomes" id="UP000245468">
    <property type="component" value="Chromosome"/>
</dbReference>
<feature type="transmembrane region" description="Helical" evidence="1">
    <location>
        <begin position="12"/>
        <end position="31"/>
    </location>
</feature>
<evidence type="ECO:0000256" key="1">
    <source>
        <dbReference type="SAM" id="Phobius"/>
    </source>
</evidence>
<dbReference type="EMBL" id="CP029346">
    <property type="protein sequence ID" value="AWL10366.1"/>
    <property type="molecule type" value="Genomic_DNA"/>
</dbReference>
<keyword evidence="1" id="KW-1133">Transmembrane helix</keyword>
<name>A0A2S2DYC6_9BACT</name>
<proteinExistence type="predicted"/>
<gene>
    <name evidence="2" type="ORF">HME7025_02526</name>
</gene>
<reference evidence="3" key="1">
    <citation type="submission" date="2018-05" db="EMBL/GenBank/DDBJ databases">
        <title>Pseudarcicella sp. HME7025 Genome sequencing and assembly.</title>
        <authorList>
            <person name="Kim H."/>
            <person name="Kang H."/>
            <person name="Joh K."/>
        </authorList>
    </citation>
    <scope>NUCLEOTIDE SEQUENCE [LARGE SCALE GENOMIC DNA]</scope>
    <source>
        <strain evidence="3">HME7025</strain>
    </source>
</reference>
<protein>
    <submittedName>
        <fullName evidence="2">Uncharacterized protein</fullName>
    </submittedName>
</protein>
<evidence type="ECO:0000313" key="2">
    <source>
        <dbReference type="EMBL" id="AWL10366.1"/>
    </source>
</evidence>
<dbReference type="AlphaFoldDB" id="A0A2S2DYC6"/>
<keyword evidence="3" id="KW-1185">Reference proteome</keyword>
<accession>A0A2S2DYC6</accession>
<organism evidence="2 3">
    <name type="scientific">Aquirufa nivalisilvae</name>
    <dbReference type="NCBI Taxonomy" id="2516557"/>
    <lineage>
        <taxon>Bacteria</taxon>
        <taxon>Pseudomonadati</taxon>
        <taxon>Bacteroidota</taxon>
        <taxon>Cytophagia</taxon>
        <taxon>Cytophagales</taxon>
        <taxon>Flectobacillaceae</taxon>
        <taxon>Aquirufa</taxon>
    </lineage>
</organism>
<dbReference type="KEGG" id="psez:HME7025_02526"/>
<keyword evidence="1" id="KW-0812">Transmembrane</keyword>
<evidence type="ECO:0000313" key="3">
    <source>
        <dbReference type="Proteomes" id="UP000245468"/>
    </source>
</evidence>